<dbReference type="Proteomes" id="UP000566819">
    <property type="component" value="Unassembled WGS sequence"/>
</dbReference>
<evidence type="ECO:0000256" key="1">
    <source>
        <dbReference type="ARBA" id="ARBA00022737"/>
    </source>
</evidence>
<dbReference type="SUPFAM" id="SSF48403">
    <property type="entry name" value="Ankyrin repeat"/>
    <property type="match status" value="1"/>
</dbReference>
<keyword evidence="5" id="KW-1185">Reference proteome</keyword>
<evidence type="ECO:0000256" key="2">
    <source>
        <dbReference type="ARBA" id="ARBA00023043"/>
    </source>
</evidence>
<gene>
    <name evidence="4" type="ORF">G7Y89_g11022</name>
</gene>
<evidence type="ECO:0000313" key="4">
    <source>
        <dbReference type="EMBL" id="KAF4627140.1"/>
    </source>
</evidence>
<dbReference type="OrthoDB" id="426293at2759"/>
<evidence type="ECO:0008006" key="6">
    <source>
        <dbReference type="Google" id="ProtNLM"/>
    </source>
</evidence>
<accession>A0A8H4RBL8</accession>
<dbReference type="InterPro" id="IPR036770">
    <property type="entry name" value="Ankyrin_rpt-contain_sf"/>
</dbReference>
<proteinExistence type="predicted"/>
<keyword evidence="1" id="KW-0677">Repeat</keyword>
<evidence type="ECO:0000313" key="5">
    <source>
        <dbReference type="Proteomes" id="UP000566819"/>
    </source>
</evidence>
<dbReference type="PROSITE" id="PS50088">
    <property type="entry name" value="ANK_REPEAT"/>
    <property type="match status" value="1"/>
</dbReference>
<dbReference type="AlphaFoldDB" id="A0A8H4RBL8"/>
<feature type="repeat" description="ANK" evidence="3">
    <location>
        <begin position="159"/>
        <end position="191"/>
    </location>
</feature>
<organism evidence="4 5">
    <name type="scientific">Cudoniella acicularis</name>
    <dbReference type="NCBI Taxonomy" id="354080"/>
    <lineage>
        <taxon>Eukaryota</taxon>
        <taxon>Fungi</taxon>
        <taxon>Dikarya</taxon>
        <taxon>Ascomycota</taxon>
        <taxon>Pezizomycotina</taxon>
        <taxon>Leotiomycetes</taxon>
        <taxon>Helotiales</taxon>
        <taxon>Tricladiaceae</taxon>
        <taxon>Cudoniella</taxon>
    </lineage>
</organism>
<keyword evidence="2 3" id="KW-0040">ANK repeat</keyword>
<evidence type="ECO:0000256" key="3">
    <source>
        <dbReference type="PROSITE-ProRule" id="PRU00023"/>
    </source>
</evidence>
<dbReference type="PANTHER" id="PTHR24198">
    <property type="entry name" value="ANKYRIN REPEAT AND PROTEIN KINASE DOMAIN-CONTAINING PROTEIN"/>
    <property type="match status" value="1"/>
</dbReference>
<dbReference type="SMART" id="SM00248">
    <property type="entry name" value="ANK"/>
    <property type="match status" value="3"/>
</dbReference>
<reference evidence="4 5" key="1">
    <citation type="submission" date="2020-03" db="EMBL/GenBank/DDBJ databases">
        <title>Draft Genome Sequence of Cudoniella acicularis.</title>
        <authorList>
            <person name="Buettner E."/>
            <person name="Kellner H."/>
        </authorList>
    </citation>
    <scope>NUCLEOTIDE SEQUENCE [LARGE SCALE GENOMIC DNA]</scope>
    <source>
        <strain evidence="4 5">DSM 108380</strain>
    </source>
</reference>
<dbReference type="Gene3D" id="1.25.40.20">
    <property type="entry name" value="Ankyrin repeat-containing domain"/>
    <property type="match status" value="1"/>
</dbReference>
<dbReference type="PANTHER" id="PTHR24198:SF165">
    <property type="entry name" value="ANKYRIN REPEAT-CONTAINING PROTEIN-RELATED"/>
    <property type="match status" value="1"/>
</dbReference>
<sequence length="232" mass="24559">MAEAGKGLIKACSAGDLRTLRNHLDSMSSPPNALTIQILTTTTAAGAQISIIQYLLNKYPTVPLVEKTIRKAIYTGLIPLFSTLLAKDSTISNKGFDRSAPLAVAVNTRQSPEFISLLLSTGANPNDSEATPSIFCSAAGFYSSPDVVELLLQHGTELKGSKALMAASHAGNIGMVRLLLEKGVRPESDFDRTGMAEPALNVSVEKGNVEIVKLLIDNAATRPLTPYHAALA</sequence>
<dbReference type="InterPro" id="IPR002110">
    <property type="entry name" value="Ankyrin_rpt"/>
</dbReference>
<protein>
    <recommendedName>
        <fullName evidence="6">Ankyrin</fullName>
    </recommendedName>
</protein>
<dbReference type="Pfam" id="PF12796">
    <property type="entry name" value="Ank_2"/>
    <property type="match status" value="1"/>
</dbReference>
<dbReference type="EMBL" id="JAAMPI010001022">
    <property type="protein sequence ID" value="KAF4627140.1"/>
    <property type="molecule type" value="Genomic_DNA"/>
</dbReference>
<name>A0A8H4RBL8_9HELO</name>
<comment type="caution">
    <text evidence="4">The sequence shown here is derived from an EMBL/GenBank/DDBJ whole genome shotgun (WGS) entry which is preliminary data.</text>
</comment>